<sequence length="291" mass="32078">MHGPELPATLPFYPDMREAKPARSETATAYPKLKGLEVFRHGLKDGHVCGANHIHFGMLEKAAINALHARVVAEGAVVLSAPSGLNGRVGGDGFGIVGPDLRPLWFRAGGYAHEGQPEWALPRKVSHVVLTTADMEGVRAWYERVFGFRVSDYPADQMVVLRCSLDHASVVLVRVHCPSANHIAFEVLTQNEFLRAVGRMKQKGHVPVWGPGRPSPGNTPFTCFVSPSGFMVEFTSGPQQIDEMSHAVQVWPHDLSEQINQWMTAWPSAPAQRAVMQRRPDPRSPNTSWLN</sequence>
<protein>
    <submittedName>
        <fullName evidence="3">Glyoxalase</fullName>
    </submittedName>
</protein>
<dbReference type="InterPro" id="IPR037523">
    <property type="entry name" value="VOC_core"/>
</dbReference>
<evidence type="ECO:0000256" key="1">
    <source>
        <dbReference type="SAM" id="MobiDB-lite"/>
    </source>
</evidence>
<dbReference type="Proteomes" id="UP000196878">
    <property type="component" value="Unassembled WGS sequence"/>
</dbReference>
<name>A0A212A747_9RHOB</name>
<accession>A0A212A747</accession>
<evidence type="ECO:0000313" key="3">
    <source>
        <dbReference type="EMBL" id="OWJ75144.1"/>
    </source>
</evidence>
<dbReference type="RefSeq" id="WP_088216748.1">
    <property type="nucleotide sequence ID" value="NZ_NIPW01000042.1"/>
</dbReference>
<dbReference type="Gene3D" id="3.10.180.10">
    <property type="entry name" value="2,3-Dihydroxybiphenyl 1,2-Dioxygenase, domain 1"/>
    <property type="match status" value="1"/>
</dbReference>
<reference evidence="3 4" key="1">
    <citation type="submission" date="2016-12" db="EMBL/GenBank/DDBJ databases">
        <title>Comparison of Traditional DNA-DNA Hybridization with In Silico Genomic Analysis.</title>
        <authorList>
            <person name="Nicholson A.C."/>
            <person name="Humrighouse B.W."/>
            <person name="Graziano J."/>
            <person name="Lasker B."/>
            <person name="Whitney A.M."/>
            <person name="Mcquiston J.R."/>
        </authorList>
    </citation>
    <scope>NUCLEOTIDE SEQUENCE [LARGE SCALE GENOMIC DNA]</scope>
    <source>
        <strain evidence="3 4">H2240</strain>
    </source>
</reference>
<feature type="domain" description="VOC" evidence="2">
    <location>
        <begin position="124"/>
        <end position="237"/>
    </location>
</feature>
<comment type="caution">
    <text evidence="3">The sequence shown here is derived from an EMBL/GenBank/DDBJ whole genome shotgun (WGS) entry which is preliminary data.</text>
</comment>
<dbReference type="EMBL" id="NIPW01000042">
    <property type="protein sequence ID" value="OWJ75144.1"/>
    <property type="molecule type" value="Genomic_DNA"/>
</dbReference>
<dbReference type="InterPro" id="IPR029068">
    <property type="entry name" value="Glyas_Bleomycin-R_OHBP_Dase"/>
</dbReference>
<dbReference type="InterPro" id="IPR004360">
    <property type="entry name" value="Glyas_Fos-R_dOase_dom"/>
</dbReference>
<evidence type="ECO:0000313" key="4">
    <source>
        <dbReference type="Proteomes" id="UP000196878"/>
    </source>
</evidence>
<gene>
    <name evidence="3" type="ORF">CDV49_17840</name>
</gene>
<proteinExistence type="predicted"/>
<evidence type="ECO:0000259" key="2">
    <source>
        <dbReference type="PROSITE" id="PS51819"/>
    </source>
</evidence>
<dbReference type="PROSITE" id="PS51819">
    <property type="entry name" value="VOC"/>
    <property type="match status" value="1"/>
</dbReference>
<dbReference type="Pfam" id="PF00903">
    <property type="entry name" value="Glyoxalase"/>
    <property type="match status" value="1"/>
</dbReference>
<organism evidence="3 4">
    <name type="scientific">Haematobacter genomosp. 1</name>
    <dbReference type="NCBI Taxonomy" id="366618"/>
    <lineage>
        <taxon>Bacteria</taxon>
        <taxon>Pseudomonadati</taxon>
        <taxon>Pseudomonadota</taxon>
        <taxon>Alphaproteobacteria</taxon>
        <taxon>Rhodobacterales</taxon>
        <taxon>Paracoccaceae</taxon>
        <taxon>Haematobacter</taxon>
    </lineage>
</organism>
<dbReference type="AlphaFoldDB" id="A0A212A747"/>
<dbReference type="SUPFAM" id="SSF54593">
    <property type="entry name" value="Glyoxalase/Bleomycin resistance protein/Dihydroxybiphenyl dioxygenase"/>
    <property type="match status" value="1"/>
</dbReference>
<dbReference type="OrthoDB" id="9803142at2"/>
<feature type="region of interest" description="Disordered" evidence="1">
    <location>
        <begin position="271"/>
        <end position="291"/>
    </location>
</feature>
<keyword evidence="4" id="KW-1185">Reference proteome</keyword>